<evidence type="ECO:0000256" key="1">
    <source>
        <dbReference type="ARBA" id="ARBA00004651"/>
    </source>
</evidence>
<sequence length="149" mass="14946">MTVALAAPLAEALGRGALAILAYALLGVALLVAGFYVVDLTVPGRLSKVIQQDRNPNAALLAGSGAAAVGLIVAASIWSAGGVLHEGLLSALVFGLTGIAVQTAGTLLFDRVAGISMRRLVTEPELEPGTVLLSVTHLTIGVITAVAVI</sequence>
<dbReference type="Pfam" id="PF03994">
    <property type="entry name" value="DUF350"/>
    <property type="match status" value="1"/>
</dbReference>
<keyword evidence="9" id="KW-1185">Reference proteome</keyword>
<evidence type="ECO:0000313" key="8">
    <source>
        <dbReference type="EMBL" id="GII79833.1"/>
    </source>
</evidence>
<dbReference type="AlphaFoldDB" id="A0A919R5W1"/>
<feature type="transmembrane region" description="Helical" evidence="7">
    <location>
        <begin position="59"/>
        <end position="81"/>
    </location>
</feature>
<accession>A0A919R5W1</accession>
<dbReference type="Proteomes" id="UP000655287">
    <property type="component" value="Unassembled WGS sequence"/>
</dbReference>
<evidence type="ECO:0000256" key="6">
    <source>
        <dbReference type="ARBA" id="ARBA00023136"/>
    </source>
</evidence>
<evidence type="ECO:0000256" key="4">
    <source>
        <dbReference type="ARBA" id="ARBA00022692"/>
    </source>
</evidence>
<dbReference type="GO" id="GO:0005886">
    <property type="term" value="C:plasma membrane"/>
    <property type="evidence" value="ECO:0007669"/>
    <property type="project" value="UniProtKB-SubCell"/>
</dbReference>
<protein>
    <recommendedName>
        <fullName evidence="10">DUF350 domain-containing protein</fullName>
    </recommendedName>
</protein>
<keyword evidence="5 7" id="KW-1133">Transmembrane helix</keyword>
<reference evidence="8" key="1">
    <citation type="submission" date="2021-01" db="EMBL/GenBank/DDBJ databases">
        <title>Whole genome shotgun sequence of Sphaerisporangium rufum NBRC 109079.</title>
        <authorList>
            <person name="Komaki H."/>
            <person name="Tamura T."/>
        </authorList>
    </citation>
    <scope>NUCLEOTIDE SEQUENCE</scope>
    <source>
        <strain evidence="8">NBRC 109079</strain>
    </source>
</reference>
<evidence type="ECO:0000313" key="9">
    <source>
        <dbReference type="Proteomes" id="UP000655287"/>
    </source>
</evidence>
<dbReference type="InterPro" id="IPR007140">
    <property type="entry name" value="DUF350"/>
</dbReference>
<feature type="transmembrane region" description="Helical" evidence="7">
    <location>
        <begin position="87"/>
        <end position="109"/>
    </location>
</feature>
<evidence type="ECO:0008006" key="10">
    <source>
        <dbReference type="Google" id="ProtNLM"/>
    </source>
</evidence>
<comment type="similarity">
    <text evidence="2">Belongs to the UPF0719 family.</text>
</comment>
<evidence type="ECO:0000256" key="7">
    <source>
        <dbReference type="SAM" id="Phobius"/>
    </source>
</evidence>
<keyword evidence="3" id="KW-1003">Cell membrane</keyword>
<dbReference type="RefSeq" id="WP_203990006.1">
    <property type="nucleotide sequence ID" value="NZ_BOOU01000064.1"/>
</dbReference>
<evidence type="ECO:0000256" key="3">
    <source>
        <dbReference type="ARBA" id="ARBA00022475"/>
    </source>
</evidence>
<name>A0A919R5W1_9ACTN</name>
<gene>
    <name evidence="8" type="ORF">Sru01_48150</name>
</gene>
<proteinExistence type="inferred from homology"/>
<evidence type="ECO:0000256" key="2">
    <source>
        <dbReference type="ARBA" id="ARBA00005779"/>
    </source>
</evidence>
<keyword evidence="6 7" id="KW-0472">Membrane</keyword>
<organism evidence="8 9">
    <name type="scientific">Sphaerisporangium rufum</name>
    <dbReference type="NCBI Taxonomy" id="1381558"/>
    <lineage>
        <taxon>Bacteria</taxon>
        <taxon>Bacillati</taxon>
        <taxon>Actinomycetota</taxon>
        <taxon>Actinomycetes</taxon>
        <taxon>Streptosporangiales</taxon>
        <taxon>Streptosporangiaceae</taxon>
        <taxon>Sphaerisporangium</taxon>
    </lineage>
</organism>
<comment type="subcellular location">
    <subcellularLocation>
        <location evidence="1">Cell membrane</location>
        <topology evidence="1">Multi-pass membrane protein</topology>
    </subcellularLocation>
</comment>
<keyword evidence="4 7" id="KW-0812">Transmembrane</keyword>
<comment type="caution">
    <text evidence="8">The sequence shown here is derived from an EMBL/GenBank/DDBJ whole genome shotgun (WGS) entry which is preliminary data.</text>
</comment>
<feature type="transmembrane region" description="Helical" evidence="7">
    <location>
        <begin position="20"/>
        <end position="38"/>
    </location>
</feature>
<dbReference type="EMBL" id="BOOU01000064">
    <property type="protein sequence ID" value="GII79833.1"/>
    <property type="molecule type" value="Genomic_DNA"/>
</dbReference>
<evidence type="ECO:0000256" key="5">
    <source>
        <dbReference type="ARBA" id="ARBA00022989"/>
    </source>
</evidence>